<dbReference type="AlphaFoldDB" id="A0A1F4UK08"/>
<feature type="transmembrane region" description="Helical" evidence="1">
    <location>
        <begin position="35"/>
        <end position="56"/>
    </location>
</feature>
<evidence type="ECO:0000256" key="1">
    <source>
        <dbReference type="SAM" id="Phobius"/>
    </source>
</evidence>
<evidence type="ECO:0008006" key="4">
    <source>
        <dbReference type="Google" id="ProtNLM"/>
    </source>
</evidence>
<feature type="transmembrane region" description="Helical" evidence="1">
    <location>
        <begin position="179"/>
        <end position="198"/>
    </location>
</feature>
<dbReference type="EMBL" id="MEUV01000045">
    <property type="protein sequence ID" value="OGC45277.1"/>
    <property type="molecule type" value="Genomic_DNA"/>
</dbReference>
<feature type="transmembrane region" description="Helical" evidence="1">
    <location>
        <begin position="204"/>
        <end position="221"/>
    </location>
</feature>
<keyword evidence="1" id="KW-0812">Transmembrane</keyword>
<protein>
    <recommendedName>
        <fullName evidence="4">DUF1189 domain-containing protein</fullName>
    </recommendedName>
</protein>
<name>A0A1F4UK08_UNCKA</name>
<evidence type="ECO:0000313" key="2">
    <source>
        <dbReference type="EMBL" id="OGC45277.1"/>
    </source>
</evidence>
<evidence type="ECO:0000313" key="3">
    <source>
        <dbReference type="Proteomes" id="UP000178615"/>
    </source>
</evidence>
<reference evidence="2 3" key="1">
    <citation type="journal article" date="2016" name="Nat. Commun.">
        <title>Thousands of microbial genomes shed light on interconnected biogeochemical processes in an aquifer system.</title>
        <authorList>
            <person name="Anantharaman K."/>
            <person name="Brown C.T."/>
            <person name="Hug L.A."/>
            <person name="Sharon I."/>
            <person name="Castelle C.J."/>
            <person name="Probst A.J."/>
            <person name="Thomas B.C."/>
            <person name="Singh A."/>
            <person name="Wilkins M.J."/>
            <person name="Karaoz U."/>
            <person name="Brodie E.L."/>
            <person name="Williams K.H."/>
            <person name="Hubbard S.S."/>
            <person name="Banfield J.F."/>
        </authorList>
    </citation>
    <scope>NUCLEOTIDE SEQUENCE [LARGE SCALE GENOMIC DNA]</scope>
</reference>
<sequence length="293" mass="33481">MKRLKALFYVYKNSLISIKYYRDLKDVRIKFSVKYFLVLAFAAVIISSINTAYHLIPKINMYAEKFLTEVSDLYPQDLEIKSSTGKWEINKPEPYSIPLPKSMQYESGDFKMPVNLIVFSHNGTINDLKDLDTLILVNDTNIITRDERGKIEAYPLDSIPDGKVTRYQIDSLLSQLQKFINKIPVFIFILILIGGSFYYFLFRMLYLAVFALILMLIGNIKKLDVNYGMYFRVSTHSATLPITLEVLANVLGIGTGFGLGFFVIHIIFATIVVINLSSQEKVVEPKDNVPTQI</sequence>
<proteinExistence type="predicted"/>
<keyword evidence="1" id="KW-0472">Membrane</keyword>
<keyword evidence="1" id="KW-1133">Transmembrane helix</keyword>
<feature type="transmembrane region" description="Helical" evidence="1">
    <location>
        <begin position="257"/>
        <end position="276"/>
    </location>
</feature>
<comment type="caution">
    <text evidence="2">The sequence shown here is derived from an EMBL/GenBank/DDBJ whole genome shotgun (WGS) entry which is preliminary data.</text>
</comment>
<accession>A0A1F4UK08</accession>
<dbReference type="InterPro" id="IPR009574">
    <property type="entry name" value="DUF1189"/>
</dbReference>
<dbReference type="Proteomes" id="UP000178615">
    <property type="component" value="Unassembled WGS sequence"/>
</dbReference>
<gene>
    <name evidence="2" type="ORF">A2V49_01615</name>
</gene>
<organism evidence="2 3">
    <name type="scientific">candidate division WWE3 bacterium RBG_19FT_COMBO_34_6</name>
    <dbReference type="NCBI Taxonomy" id="1802612"/>
    <lineage>
        <taxon>Bacteria</taxon>
        <taxon>Katanobacteria</taxon>
    </lineage>
</organism>
<dbReference type="Pfam" id="PF06691">
    <property type="entry name" value="DUF1189"/>
    <property type="match status" value="1"/>
</dbReference>